<dbReference type="InterPro" id="IPR050581">
    <property type="entry name" value="CRR_secretory_protein"/>
</dbReference>
<evidence type="ECO:0000256" key="2">
    <source>
        <dbReference type="ARBA" id="ARBA00022525"/>
    </source>
</evidence>
<dbReference type="CDD" id="cd23509">
    <property type="entry name" value="Gnk2-like"/>
    <property type="match status" value="1"/>
</dbReference>
<feature type="domain" description="Gnk2-homologous" evidence="7">
    <location>
        <begin position="25"/>
        <end position="121"/>
    </location>
</feature>
<dbReference type="Proteomes" id="UP001153555">
    <property type="component" value="Unassembled WGS sequence"/>
</dbReference>
<dbReference type="AlphaFoldDB" id="A0A9N7N211"/>
<name>A0A9N7N211_STRHE</name>
<keyword evidence="9" id="KW-1185">Reference proteome</keyword>
<accession>A0A9N7N211</accession>
<dbReference type="GO" id="GO:0005576">
    <property type="term" value="C:extracellular region"/>
    <property type="evidence" value="ECO:0007669"/>
    <property type="project" value="UniProtKB-SubCell"/>
</dbReference>
<evidence type="ECO:0000313" key="9">
    <source>
        <dbReference type="Proteomes" id="UP001153555"/>
    </source>
</evidence>
<dbReference type="InterPro" id="IPR038408">
    <property type="entry name" value="GNK2_sf"/>
</dbReference>
<evidence type="ECO:0000256" key="4">
    <source>
        <dbReference type="ARBA" id="ARBA00022737"/>
    </source>
</evidence>
<keyword evidence="2" id="KW-0964">Secreted</keyword>
<dbReference type="PROSITE" id="PS51473">
    <property type="entry name" value="GNK2"/>
    <property type="match status" value="1"/>
</dbReference>
<keyword evidence="3 6" id="KW-0732">Signal</keyword>
<gene>
    <name evidence="8" type="ORF">SHERM_21864</name>
</gene>
<evidence type="ECO:0000313" key="8">
    <source>
        <dbReference type="EMBL" id="CAA0825079.1"/>
    </source>
</evidence>
<dbReference type="Pfam" id="PF01657">
    <property type="entry name" value="Stress-antifung"/>
    <property type="match status" value="1"/>
</dbReference>
<comment type="subcellular location">
    <subcellularLocation>
        <location evidence="1">Secreted</location>
    </subcellularLocation>
</comment>
<feature type="chain" id="PRO_5040314178" description="Gnk2-homologous domain-containing protein" evidence="6">
    <location>
        <begin position="28"/>
        <end position="154"/>
    </location>
</feature>
<keyword evidence="4" id="KW-0677">Repeat</keyword>
<dbReference type="Gene3D" id="3.30.430.20">
    <property type="entry name" value="Gnk2 domain, C-X8-C-X2-C motif"/>
    <property type="match status" value="1"/>
</dbReference>
<comment type="caution">
    <text evidence="8">The sequence shown here is derived from an EMBL/GenBank/DDBJ whole genome shotgun (WGS) entry which is preliminary data.</text>
</comment>
<sequence>MARSHSISPLNIFLLLFLILRLLVSFSQPLSTRCSGKNTNKPYMTNVKYILTKLNKTGQGYLPCGRDSNQAYGLFLCKAKLPTQFCRFCLGMAAKYIAPCRQRQAIVWYDACYLKIWDTNFFKKIDTNNNLFMCTGKSMSLKYMMMLSRICFGR</sequence>
<protein>
    <recommendedName>
        <fullName evidence="7">Gnk2-homologous domain-containing protein</fullName>
    </recommendedName>
</protein>
<evidence type="ECO:0000256" key="5">
    <source>
        <dbReference type="ARBA" id="ARBA00038515"/>
    </source>
</evidence>
<comment type="similarity">
    <text evidence="5">Belongs to the cysteine-rich repeat secretory protein family.</text>
</comment>
<evidence type="ECO:0000256" key="6">
    <source>
        <dbReference type="SAM" id="SignalP"/>
    </source>
</evidence>
<feature type="signal peptide" evidence="6">
    <location>
        <begin position="1"/>
        <end position="27"/>
    </location>
</feature>
<dbReference type="PANTHER" id="PTHR32411">
    <property type="entry name" value="CYSTEINE-RICH REPEAT SECRETORY PROTEIN 38-RELATED"/>
    <property type="match status" value="1"/>
</dbReference>
<dbReference type="EMBL" id="CACSLK010026072">
    <property type="protein sequence ID" value="CAA0825079.1"/>
    <property type="molecule type" value="Genomic_DNA"/>
</dbReference>
<proteinExistence type="inferred from homology"/>
<organism evidence="8 9">
    <name type="scientific">Striga hermonthica</name>
    <name type="common">Purple witchweed</name>
    <name type="synonym">Buchnera hermonthica</name>
    <dbReference type="NCBI Taxonomy" id="68872"/>
    <lineage>
        <taxon>Eukaryota</taxon>
        <taxon>Viridiplantae</taxon>
        <taxon>Streptophyta</taxon>
        <taxon>Embryophyta</taxon>
        <taxon>Tracheophyta</taxon>
        <taxon>Spermatophyta</taxon>
        <taxon>Magnoliopsida</taxon>
        <taxon>eudicotyledons</taxon>
        <taxon>Gunneridae</taxon>
        <taxon>Pentapetalae</taxon>
        <taxon>asterids</taxon>
        <taxon>lamiids</taxon>
        <taxon>Lamiales</taxon>
        <taxon>Orobanchaceae</taxon>
        <taxon>Buchnereae</taxon>
        <taxon>Striga</taxon>
    </lineage>
</organism>
<dbReference type="OrthoDB" id="688481at2759"/>
<dbReference type="PANTHER" id="PTHR32411:SF43">
    <property type="entry name" value="CYSTEINE-RICH REPEAT SECRETORY PROTEIN 38"/>
    <property type="match status" value="1"/>
</dbReference>
<dbReference type="InterPro" id="IPR002902">
    <property type="entry name" value="GNK2"/>
</dbReference>
<reference evidence="8" key="1">
    <citation type="submission" date="2019-12" db="EMBL/GenBank/DDBJ databases">
        <authorList>
            <person name="Scholes J."/>
        </authorList>
    </citation>
    <scope>NUCLEOTIDE SEQUENCE</scope>
</reference>
<evidence type="ECO:0000259" key="7">
    <source>
        <dbReference type="PROSITE" id="PS51473"/>
    </source>
</evidence>
<evidence type="ECO:0000256" key="1">
    <source>
        <dbReference type="ARBA" id="ARBA00004613"/>
    </source>
</evidence>
<evidence type="ECO:0000256" key="3">
    <source>
        <dbReference type="ARBA" id="ARBA00022729"/>
    </source>
</evidence>